<protein>
    <submittedName>
        <fullName evidence="1">Uncharacterized protein</fullName>
    </submittedName>
</protein>
<organism evidence="1">
    <name type="scientific">Mimiviridae sp. ChoanoV1</name>
    <dbReference type="NCBI Taxonomy" id="2596887"/>
    <lineage>
        <taxon>Viruses</taxon>
        <taxon>Varidnaviria</taxon>
        <taxon>Bamfordvirae</taxon>
        <taxon>Nucleocytoviricota</taxon>
        <taxon>Megaviricetes</taxon>
        <taxon>Imitervirales</taxon>
        <taxon>Schizomimiviridae</taxon>
    </lineage>
</organism>
<proteinExistence type="predicted"/>
<name>A0A5B8IHV8_9VIRU</name>
<dbReference type="EMBL" id="MK250085">
    <property type="protein sequence ID" value="QDY51882.1"/>
    <property type="molecule type" value="Genomic_DNA"/>
</dbReference>
<gene>
    <name evidence="1" type="ORF">1_267</name>
</gene>
<accession>A0A5B8IHV8</accession>
<evidence type="ECO:0000313" key="1">
    <source>
        <dbReference type="EMBL" id="QDY51882.1"/>
    </source>
</evidence>
<sequence>MDDITTKIINGFDGPYIDKYLKGYIPGNCIKKTKDINEAIKIANENKYCSGITRNRNGMYTLRCGTILLKSENKIEKELTWRKSKIDYSKKKILGFDGPFINKSFKEDAYGGGEIKFKYLDEAIEEAKKRKLCNAITLNRQNMFVLKYGSDLIESDINKQFKSKEITWIKKVIKKKSNIKNEYEIIKYKNKEYYFNRYTKICIPLDDRSKIMYLRYGKIN</sequence>
<reference evidence="1" key="1">
    <citation type="submission" date="2018-11" db="EMBL/GenBank/DDBJ databases">
        <title>A distinct lineage of giant viruses engineers rhodopsin photosystems in predatory marine eukaryotes.</title>
        <authorList>
            <person name="Needham D.M."/>
            <person name="Yoshizawa S."/>
            <person name="Hosaka T."/>
            <person name="Poirier C."/>
            <person name="Choi C.-J."/>
            <person name="Hehenberger E."/>
            <person name="Irwin N.A.T."/>
            <person name="Wilken S."/>
            <person name="Yung C.-M."/>
            <person name="Bachy C."/>
            <person name="Kurihara R."/>
            <person name="Nakajima Y."/>
            <person name="Kojima K."/>
            <person name="Kimura-Someya T."/>
            <person name="Leonard G."/>
            <person name="Malmstrom R.R."/>
            <person name="Mende D."/>
            <person name="Olson D.K."/>
            <person name="Sudo Y."/>
            <person name="Sudek S."/>
            <person name="Richards T.A."/>
            <person name="DeLong E.F."/>
            <person name="Keeling P.J."/>
            <person name="Santoro A.E."/>
            <person name="Shirouzu M."/>
            <person name="Iwasaki W."/>
            <person name="Worden A.Z."/>
        </authorList>
    </citation>
    <scope>NUCLEOTIDE SEQUENCE</scope>
</reference>